<protein>
    <submittedName>
        <fullName evidence="2">Uncharacterized protein</fullName>
    </submittedName>
</protein>
<dbReference type="EMBL" id="BOOC01000049">
    <property type="protein sequence ID" value="GIH43986.1"/>
    <property type="molecule type" value="Genomic_DNA"/>
</dbReference>
<dbReference type="RefSeq" id="WP_204061019.1">
    <property type="nucleotide sequence ID" value="NZ_BAAAGP010000026.1"/>
</dbReference>
<gene>
    <name evidence="2" type="ORF">Mco01_69860</name>
</gene>
<name>A0ABQ4GAD4_9ACTN</name>
<proteinExistence type="predicted"/>
<feature type="region of interest" description="Disordered" evidence="1">
    <location>
        <begin position="1"/>
        <end position="26"/>
    </location>
</feature>
<feature type="compositionally biased region" description="Low complexity" evidence="1">
    <location>
        <begin position="9"/>
        <end position="26"/>
    </location>
</feature>
<keyword evidence="3" id="KW-1185">Reference proteome</keyword>
<accession>A0ABQ4GAD4</accession>
<dbReference type="PROSITE" id="PS51318">
    <property type="entry name" value="TAT"/>
    <property type="match status" value="1"/>
</dbReference>
<reference evidence="2 3" key="1">
    <citation type="submission" date="2021-01" db="EMBL/GenBank/DDBJ databases">
        <title>Whole genome shotgun sequence of Microbispora corallina NBRC 16416.</title>
        <authorList>
            <person name="Komaki H."/>
            <person name="Tamura T."/>
        </authorList>
    </citation>
    <scope>NUCLEOTIDE SEQUENCE [LARGE SCALE GENOMIC DNA]</scope>
    <source>
        <strain evidence="2 3">NBRC 16416</strain>
    </source>
</reference>
<comment type="caution">
    <text evidence="2">The sequence shown here is derived from an EMBL/GenBank/DDBJ whole genome shotgun (WGS) entry which is preliminary data.</text>
</comment>
<dbReference type="InterPro" id="IPR006311">
    <property type="entry name" value="TAT_signal"/>
</dbReference>
<dbReference type="Proteomes" id="UP000603904">
    <property type="component" value="Unassembled WGS sequence"/>
</dbReference>
<sequence length="189" mass="19979">MDVRDMPTLPGGRPQAARGAVPGRPAPPVRRVLLRTAALGAVLAATSAVLTASAAQGQAPPPPPTDIGRRLMLTAGFDAPWMLVQTPGCGYPNWARGVRHPNRQTCRLVVLFGNPGPDPVRLAGRFPDLVDDRGTAHYAVRVSGVPLRALRPGERVVRLTFSYGMPKGRRPVRLQGAVLAGGPGVRVTL</sequence>
<evidence type="ECO:0000313" key="2">
    <source>
        <dbReference type="EMBL" id="GIH43986.1"/>
    </source>
</evidence>
<evidence type="ECO:0000256" key="1">
    <source>
        <dbReference type="SAM" id="MobiDB-lite"/>
    </source>
</evidence>
<organism evidence="2 3">
    <name type="scientific">Microbispora corallina</name>
    <dbReference type="NCBI Taxonomy" id="83302"/>
    <lineage>
        <taxon>Bacteria</taxon>
        <taxon>Bacillati</taxon>
        <taxon>Actinomycetota</taxon>
        <taxon>Actinomycetes</taxon>
        <taxon>Streptosporangiales</taxon>
        <taxon>Streptosporangiaceae</taxon>
        <taxon>Microbispora</taxon>
    </lineage>
</organism>
<evidence type="ECO:0000313" key="3">
    <source>
        <dbReference type="Proteomes" id="UP000603904"/>
    </source>
</evidence>